<comment type="similarity">
    <text evidence="1 7">Belongs to the peptidase S46 family.</text>
</comment>
<dbReference type="PANTHER" id="PTHR38469">
    <property type="entry name" value="PERIPLASMIC PEPTIDASE SUBFAMILY S1B"/>
    <property type="match status" value="1"/>
</dbReference>
<keyword evidence="5 7" id="KW-0378">Hydrolase</keyword>
<dbReference type="SUPFAM" id="SSF50494">
    <property type="entry name" value="Trypsin-like serine proteases"/>
    <property type="match status" value="1"/>
</dbReference>
<evidence type="ECO:0000313" key="9">
    <source>
        <dbReference type="Proteomes" id="UP000823597"/>
    </source>
</evidence>
<sequence>MKRFITILLMAMFPSVHVLADGGLWMVNLVDKVLAARMQEAGMRFDPSAIYDPAKISFSDAVVSLDFTCTASMVSDKGLMITNHHCAYADISALSTEENNYLEDGFWALDMDEEIPVPGRKAYFLRYVIDVTSDVEEYTEQTRMEGKSVNLHRMRYLMEKAVRDETGYEARLSSSWCGEKYYMSLYEVYSDVRLVAAPPAAIASFGGDTDNWQWPQHKGEFAIYRVYAAPDGSPAEYSPDNVPVRPRYFFRISDKGYGPGDFSMILGYPASTDRYSSSFAVKDVAFRINPITIKLKDGYMRIMRKWMSQDRQVMIKYYDKLFSLSNSREYDAGESDNIVRYHILDSIALRESRMQEWVSMSADRDAYWGNLLSDMKEKYLLMAGVSDEALYFRGTFRNGTGLYPYVRALAIHRGRHGDSPKTVTCFQEAFENAGNMWNVMDRRVEKELLEYAVSEFYSNVGKRFWSPFHEYLNREFGDDYAAMVDYVWDNSFFTSDVKYDSLKDVLSPIFSDERSYDVETCDSVCAVLRDRISLYYDPLYQLLRSTDMYSFYSVMSELENGVSVRMLEDEYARLLYGMREDQGVPQYPDANSTMRLSYGKISGYSPRDAVWYSWNSTTDGILQKYDPDNADFAPDGRFMELVRNRQWGRWAAGKTMQVDFLTDNDVAPGNSGSPVLNADGELIGLAFDANEQSLAGSFYYSEDYNKAVCVDIRYILWILDEYAGMDRLLDEMGF</sequence>
<dbReference type="InterPro" id="IPR043504">
    <property type="entry name" value="Peptidase_S1_PA_chymotrypsin"/>
</dbReference>
<dbReference type="GO" id="GO:0008239">
    <property type="term" value="F:dipeptidyl-peptidase activity"/>
    <property type="evidence" value="ECO:0007669"/>
    <property type="project" value="UniProtKB-UniRule"/>
</dbReference>
<dbReference type="InterPro" id="IPR009003">
    <property type="entry name" value="Peptidase_S1_PA"/>
</dbReference>
<comment type="function">
    <text evidence="7">Catalyzes the removal of dipeptides from the N-terminus of oligopeptides.</text>
</comment>
<comment type="caution">
    <text evidence="8">The sequence shown here is derived from an EMBL/GenBank/DDBJ whole genome shotgun (WGS) entry which is preliminary data.</text>
</comment>
<organism evidence="8 9">
    <name type="scientific">Candidatus Merdivivens pullistercoris</name>
    <dbReference type="NCBI Taxonomy" id="2840873"/>
    <lineage>
        <taxon>Bacteria</taxon>
        <taxon>Pseudomonadati</taxon>
        <taxon>Bacteroidota</taxon>
        <taxon>Bacteroidia</taxon>
        <taxon>Bacteroidales</taxon>
        <taxon>Muribaculaceae</taxon>
        <taxon>Muribaculaceae incertae sedis</taxon>
        <taxon>Candidatus Merdivivens</taxon>
    </lineage>
</organism>
<gene>
    <name evidence="8" type="ORF">IAB93_08330</name>
</gene>
<keyword evidence="4" id="KW-0732">Signal</keyword>
<evidence type="ECO:0000256" key="4">
    <source>
        <dbReference type="ARBA" id="ARBA00022729"/>
    </source>
</evidence>
<dbReference type="EMBL" id="JADIME010000086">
    <property type="protein sequence ID" value="MBO8465982.1"/>
    <property type="molecule type" value="Genomic_DNA"/>
</dbReference>
<keyword evidence="6 7" id="KW-0720">Serine protease</keyword>
<accession>A0A9D9I4X2</accession>
<proteinExistence type="inferred from homology"/>
<evidence type="ECO:0000256" key="6">
    <source>
        <dbReference type="ARBA" id="ARBA00022825"/>
    </source>
</evidence>
<dbReference type="AlphaFoldDB" id="A0A9D9I4X2"/>
<dbReference type="EC" id="3.4.14.-" evidence="7"/>
<protein>
    <recommendedName>
        <fullName evidence="7">Dipeptidyl-peptidase</fullName>
        <ecNumber evidence="7">3.4.14.-</ecNumber>
    </recommendedName>
</protein>
<evidence type="ECO:0000256" key="2">
    <source>
        <dbReference type="ARBA" id="ARBA00022438"/>
    </source>
</evidence>
<dbReference type="GO" id="GO:0006508">
    <property type="term" value="P:proteolysis"/>
    <property type="evidence" value="ECO:0007669"/>
    <property type="project" value="UniProtKB-KW"/>
</dbReference>
<keyword evidence="3 7" id="KW-0645">Protease</keyword>
<dbReference type="Proteomes" id="UP000823597">
    <property type="component" value="Unassembled WGS sequence"/>
</dbReference>
<evidence type="ECO:0000313" key="8">
    <source>
        <dbReference type="EMBL" id="MBO8465982.1"/>
    </source>
</evidence>
<evidence type="ECO:0000256" key="7">
    <source>
        <dbReference type="RuleBase" id="RU366067"/>
    </source>
</evidence>
<dbReference type="InterPro" id="IPR019500">
    <property type="entry name" value="Pep_S46"/>
</dbReference>
<dbReference type="Gene3D" id="2.40.10.10">
    <property type="entry name" value="Trypsin-like serine proteases"/>
    <property type="match status" value="1"/>
</dbReference>
<dbReference type="GO" id="GO:0043171">
    <property type="term" value="P:peptide catabolic process"/>
    <property type="evidence" value="ECO:0007669"/>
    <property type="project" value="UniProtKB-UniRule"/>
</dbReference>
<reference evidence="8" key="1">
    <citation type="submission" date="2020-10" db="EMBL/GenBank/DDBJ databases">
        <authorList>
            <person name="Gilroy R."/>
        </authorList>
    </citation>
    <scope>NUCLEOTIDE SEQUENCE</scope>
    <source>
        <strain evidence="8">10037</strain>
    </source>
</reference>
<evidence type="ECO:0000256" key="3">
    <source>
        <dbReference type="ARBA" id="ARBA00022670"/>
    </source>
</evidence>
<reference evidence="8" key="2">
    <citation type="journal article" date="2021" name="PeerJ">
        <title>Extensive microbial diversity within the chicken gut microbiome revealed by metagenomics and culture.</title>
        <authorList>
            <person name="Gilroy R."/>
            <person name="Ravi A."/>
            <person name="Getino M."/>
            <person name="Pursley I."/>
            <person name="Horton D.L."/>
            <person name="Alikhan N.F."/>
            <person name="Baker D."/>
            <person name="Gharbi K."/>
            <person name="Hall N."/>
            <person name="Watson M."/>
            <person name="Adriaenssens E.M."/>
            <person name="Foster-Nyarko E."/>
            <person name="Jarju S."/>
            <person name="Secka A."/>
            <person name="Antonio M."/>
            <person name="Oren A."/>
            <person name="Chaudhuri R.R."/>
            <person name="La Ragione R."/>
            <person name="Hildebrand F."/>
            <person name="Pallen M.J."/>
        </authorList>
    </citation>
    <scope>NUCLEOTIDE SEQUENCE</scope>
    <source>
        <strain evidence="8">10037</strain>
    </source>
</reference>
<evidence type="ECO:0000256" key="1">
    <source>
        <dbReference type="ARBA" id="ARBA00010491"/>
    </source>
</evidence>
<dbReference type="Pfam" id="PF10459">
    <property type="entry name" value="Peptidase_S46"/>
    <property type="match status" value="1"/>
</dbReference>
<evidence type="ECO:0000256" key="5">
    <source>
        <dbReference type="ARBA" id="ARBA00022801"/>
    </source>
</evidence>
<name>A0A9D9I4X2_9BACT</name>
<keyword evidence="2 7" id="KW-0031">Aminopeptidase</keyword>
<dbReference type="PANTHER" id="PTHR38469:SF1">
    <property type="entry name" value="PERIPLASMIC PEPTIDASE SUBFAMILY S1B"/>
    <property type="match status" value="1"/>
</dbReference>
<dbReference type="GO" id="GO:0070009">
    <property type="term" value="F:serine-type aminopeptidase activity"/>
    <property type="evidence" value="ECO:0007669"/>
    <property type="project" value="UniProtKB-UniRule"/>
</dbReference>